<dbReference type="GO" id="GO:0005739">
    <property type="term" value="C:mitochondrion"/>
    <property type="evidence" value="ECO:0007669"/>
    <property type="project" value="TreeGrafter"/>
</dbReference>
<dbReference type="Proteomes" id="UP000565441">
    <property type="component" value="Unassembled WGS sequence"/>
</dbReference>
<comment type="similarity">
    <text evidence="1">Belongs to the IPP transferase family.</text>
</comment>
<protein>
    <submittedName>
        <fullName evidence="5">Uncharacterized protein</fullName>
    </submittedName>
</protein>
<evidence type="ECO:0000313" key="5">
    <source>
        <dbReference type="EMBL" id="KAF5386706.1"/>
    </source>
</evidence>
<name>A0A8H5MAP6_9AGAR</name>
<dbReference type="Pfam" id="PF01715">
    <property type="entry name" value="IPPT"/>
    <property type="match status" value="1"/>
</dbReference>
<evidence type="ECO:0000256" key="2">
    <source>
        <dbReference type="ARBA" id="ARBA00022679"/>
    </source>
</evidence>
<accession>A0A8H5MAP6</accession>
<dbReference type="HAMAP" id="MF_00185">
    <property type="entry name" value="IPP_trans"/>
    <property type="match status" value="1"/>
</dbReference>
<dbReference type="GO" id="GO:0005524">
    <property type="term" value="F:ATP binding"/>
    <property type="evidence" value="ECO:0007669"/>
    <property type="project" value="UniProtKB-KW"/>
</dbReference>
<proteinExistence type="inferred from homology"/>
<evidence type="ECO:0000256" key="3">
    <source>
        <dbReference type="ARBA" id="ARBA00022741"/>
    </source>
</evidence>
<dbReference type="PANTHER" id="PTHR11088:SF89">
    <property type="entry name" value="TRNA DIMETHYLALLYLTRANSFERASE"/>
    <property type="match status" value="1"/>
</dbReference>
<dbReference type="GO" id="GO:0006400">
    <property type="term" value="P:tRNA modification"/>
    <property type="evidence" value="ECO:0007669"/>
    <property type="project" value="TreeGrafter"/>
</dbReference>
<dbReference type="EMBL" id="JAACJP010000002">
    <property type="protein sequence ID" value="KAF5386706.1"/>
    <property type="molecule type" value="Genomic_DNA"/>
</dbReference>
<reference evidence="5 6" key="1">
    <citation type="journal article" date="2020" name="ISME J.">
        <title>Uncovering the hidden diversity of litter-decomposition mechanisms in mushroom-forming fungi.</title>
        <authorList>
            <person name="Floudas D."/>
            <person name="Bentzer J."/>
            <person name="Ahren D."/>
            <person name="Johansson T."/>
            <person name="Persson P."/>
            <person name="Tunlid A."/>
        </authorList>
    </citation>
    <scope>NUCLEOTIDE SEQUENCE [LARGE SCALE GENOMIC DNA]</scope>
    <source>
        <strain evidence="5 6">CBS 661.87</strain>
    </source>
</reference>
<keyword evidence="3" id="KW-0547">Nucleotide-binding</keyword>
<organism evidence="5 6">
    <name type="scientific">Tricholomella constricta</name>
    <dbReference type="NCBI Taxonomy" id="117010"/>
    <lineage>
        <taxon>Eukaryota</taxon>
        <taxon>Fungi</taxon>
        <taxon>Dikarya</taxon>
        <taxon>Basidiomycota</taxon>
        <taxon>Agaricomycotina</taxon>
        <taxon>Agaricomycetes</taxon>
        <taxon>Agaricomycetidae</taxon>
        <taxon>Agaricales</taxon>
        <taxon>Tricholomatineae</taxon>
        <taxon>Lyophyllaceae</taxon>
        <taxon>Tricholomella</taxon>
    </lineage>
</organism>
<evidence type="ECO:0000256" key="1">
    <source>
        <dbReference type="ARBA" id="ARBA00005842"/>
    </source>
</evidence>
<dbReference type="InterPro" id="IPR018022">
    <property type="entry name" value="IPT"/>
</dbReference>
<dbReference type="SUPFAM" id="SSF52540">
    <property type="entry name" value="P-loop containing nucleoside triphosphate hydrolases"/>
    <property type="match status" value="2"/>
</dbReference>
<keyword evidence="4" id="KW-0067">ATP-binding</keyword>
<dbReference type="AlphaFoldDB" id="A0A8H5MAP6"/>
<dbReference type="Gene3D" id="3.40.50.300">
    <property type="entry name" value="P-loop containing nucleotide triphosphate hydrolases"/>
    <property type="match status" value="1"/>
</dbReference>
<gene>
    <name evidence="5" type="ORF">D9615_001730</name>
</gene>
<evidence type="ECO:0000256" key="4">
    <source>
        <dbReference type="ARBA" id="ARBA00022840"/>
    </source>
</evidence>
<dbReference type="OrthoDB" id="775260at2759"/>
<dbReference type="InterPro" id="IPR027417">
    <property type="entry name" value="P-loop_NTPase"/>
</dbReference>
<sequence>MNNRSASDFRFLSMNVRPLITICGTTGVGKSNLAIELALHLRCSPRDDGWRGARIINADSMQVYSGMDVITNKVPEAERQGIEHLLMGFKSPGEQYVVGQWVQDALKAIDETHKRNEIPIVVGGTSYWIQHLMFPNRLPSDNISQDSPPTMVNHPPPMSQELADTIVLLPSHLLTLFNNLPVHPPSATADPDAAFNLHTLLSMLDPPVANRWHWKDTRKVLRSLVVIKESGRRASEIILDQTKDLASSKPRFRTLCFWLYAEPSVLEQRVNARVEKMIEQGLLSEIHSLRQIAAGVSRDEALASTESTKAKADYTLGIYQAIGYKEFHDYLSAPEPSDKAFKAAVEHMKVSTRQYAKRQLSWIRNKLLPAVYTANAEEAVIPTYLLDATVLGDSWHKNVRDLGFLAKQKLADPLSLSDNANKMMNIDRKAVE</sequence>
<dbReference type="PANTHER" id="PTHR11088">
    <property type="entry name" value="TRNA DIMETHYLALLYLTRANSFERASE"/>
    <property type="match status" value="1"/>
</dbReference>
<dbReference type="Gene3D" id="1.10.20.140">
    <property type="match status" value="1"/>
</dbReference>
<keyword evidence="2" id="KW-0808">Transferase</keyword>
<comment type="caution">
    <text evidence="5">The sequence shown here is derived from an EMBL/GenBank/DDBJ whole genome shotgun (WGS) entry which is preliminary data.</text>
</comment>
<evidence type="ECO:0000313" key="6">
    <source>
        <dbReference type="Proteomes" id="UP000565441"/>
    </source>
</evidence>
<dbReference type="GO" id="GO:0052381">
    <property type="term" value="F:tRNA dimethylallyltransferase activity"/>
    <property type="evidence" value="ECO:0007669"/>
    <property type="project" value="InterPro"/>
</dbReference>
<dbReference type="InterPro" id="IPR039657">
    <property type="entry name" value="Dimethylallyltransferase"/>
</dbReference>
<keyword evidence="6" id="KW-1185">Reference proteome</keyword>